<evidence type="ECO:0000313" key="9">
    <source>
        <dbReference type="WBParaSite" id="ALUE_0001827301-mRNA-1"/>
    </source>
</evidence>
<evidence type="ECO:0000256" key="6">
    <source>
        <dbReference type="SAM" id="Phobius"/>
    </source>
</evidence>
<dbReference type="InterPro" id="IPR000276">
    <property type="entry name" value="GPCR_Rhodpsn"/>
</dbReference>
<feature type="compositionally biased region" description="Polar residues" evidence="5">
    <location>
        <begin position="585"/>
        <end position="596"/>
    </location>
</feature>
<reference evidence="9" key="1">
    <citation type="submission" date="2023-03" db="UniProtKB">
        <authorList>
            <consortium name="WormBaseParasite"/>
        </authorList>
    </citation>
    <scope>IDENTIFICATION</scope>
</reference>
<evidence type="ECO:0000256" key="2">
    <source>
        <dbReference type="ARBA" id="ARBA00022692"/>
    </source>
</evidence>
<evidence type="ECO:0000256" key="5">
    <source>
        <dbReference type="SAM" id="MobiDB-lite"/>
    </source>
</evidence>
<keyword evidence="8" id="KW-1185">Reference proteome</keyword>
<dbReference type="InterPro" id="IPR044399">
    <property type="entry name" value="Mb-like_M"/>
</dbReference>
<evidence type="ECO:0000259" key="7">
    <source>
        <dbReference type="PROSITE" id="PS50262"/>
    </source>
</evidence>
<dbReference type="SUPFAM" id="SSF81321">
    <property type="entry name" value="Family A G protein-coupled receptor-like"/>
    <property type="match status" value="1"/>
</dbReference>
<proteinExistence type="predicted"/>
<accession>A0A9J2Q7Q2</accession>
<dbReference type="PANTHER" id="PTHR46641">
    <property type="entry name" value="FMRFAMIDE RECEPTOR-RELATED"/>
    <property type="match status" value="1"/>
</dbReference>
<dbReference type="GO" id="GO:0004930">
    <property type="term" value="F:G protein-coupled receptor activity"/>
    <property type="evidence" value="ECO:0007669"/>
    <property type="project" value="InterPro"/>
</dbReference>
<keyword evidence="4 6" id="KW-0472">Membrane</keyword>
<comment type="subcellular location">
    <subcellularLocation>
        <location evidence="1">Membrane</location>
    </subcellularLocation>
</comment>
<organism evidence="8 9">
    <name type="scientific">Ascaris lumbricoides</name>
    <name type="common">Giant roundworm</name>
    <dbReference type="NCBI Taxonomy" id="6252"/>
    <lineage>
        <taxon>Eukaryota</taxon>
        <taxon>Metazoa</taxon>
        <taxon>Ecdysozoa</taxon>
        <taxon>Nematoda</taxon>
        <taxon>Chromadorea</taxon>
        <taxon>Rhabditida</taxon>
        <taxon>Spirurina</taxon>
        <taxon>Ascaridomorpha</taxon>
        <taxon>Ascaridoidea</taxon>
        <taxon>Ascarididae</taxon>
        <taxon>Ascaris</taxon>
    </lineage>
</organism>
<feature type="transmembrane region" description="Helical" evidence="6">
    <location>
        <begin position="249"/>
        <end position="268"/>
    </location>
</feature>
<feature type="region of interest" description="Disordered" evidence="5">
    <location>
        <begin position="574"/>
        <end position="596"/>
    </location>
</feature>
<evidence type="ECO:0000256" key="1">
    <source>
        <dbReference type="ARBA" id="ARBA00004370"/>
    </source>
</evidence>
<feature type="transmembrane region" description="Helical" evidence="6">
    <location>
        <begin position="56"/>
        <end position="82"/>
    </location>
</feature>
<dbReference type="PROSITE" id="PS50262">
    <property type="entry name" value="G_PROTEIN_RECEP_F1_2"/>
    <property type="match status" value="1"/>
</dbReference>
<dbReference type="SUPFAM" id="SSF46458">
    <property type="entry name" value="Globin-like"/>
    <property type="match status" value="1"/>
</dbReference>
<feature type="transmembrane region" description="Helical" evidence="6">
    <location>
        <begin position="147"/>
        <end position="164"/>
    </location>
</feature>
<feature type="transmembrane region" description="Helical" evidence="6">
    <location>
        <begin position="185"/>
        <end position="206"/>
    </location>
</feature>
<feature type="transmembrane region" description="Helical" evidence="6">
    <location>
        <begin position="119"/>
        <end position="141"/>
    </location>
</feature>
<keyword evidence="3 6" id="KW-1133">Transmembrane helix</keyword>
<dbReference type="GO" id="GO:0019825">
    <property type="term" value="F:oxygen binding"/>
    <property type="evidence" value="ECO:0007669"/>
    <property type="project" value="InterPro"/>
</dbReference>
<keyword evidence="2 6" id="KW-0812">Transmembrane</keyword>
<dbReference type="CDD" id="cd14978">
    <property type="entry name" value="7tmA_FMRFamide_R-like"/>
    <property type="match status" value="1"/>
</dbReference>
<evidence type="ECO:0000313" key="8">
    <source>
        <dbReference type="Proteomes" id="UP000036681"/>
    </source>
</evidence>
<dbReference type="GO" id="GO:0016020">
    <property type="term" value="C:membrane"/>
    <property type="evidence" value="ECO:0007669"/>
    <property type="project" value="UniProtKB-SubCell"/>
</dbReference>
<dbReference type="Gene3D" id="1.10.490.10">
    <property type="entry name" value="Globins"/>
    <property type="match status" value="1"/>
</dbReference>
<protein>
    <submittedName>
        <fullName evidence="9">G-protein coupled receptors family 1 profile domain-containing protein</fullName>
    </submittedName>
</protein>
<feature type="transmembrane region" description="Helical" evidence="6">
    <location>
        <begin position="289"/>
        <end position="309"/>
    </location>
</feature>
<dbReference type="CDD" id="cd01040">
    <property type="entry name" value="Mb-like"/>
    <property type="match status" value="1"/>
</dbReference>
<dbReference type="InterPro" id="IPR052954">
    <property type="entry name" value="GPCR-Ligand_Int"/>
</dbReference>
<sequence>MHYDDWVRGWDNETLDVDQLPVQDWCFDILLFYESIGDRHSIQVLKQLMIYAQFSFIVNGVVTCALAVFGLTGNALLFYQVYKSFEIFFTSTQMSYWNVVRMGYDAAVLLSYNLRHKRWFSGVISLYYKIIPFVGIVAYILYIFQPFASFCVTGTIWQVAAITVERYMAVSHPLQQRTRKARFSVRWICAAIAVCAFILNMTAVPFERHLKKCYEFLNDGQITIKTMIVQQDVVNNQYYAILVHLIPDLIFRAPSPIILIATLTVRTLQICRKRRVGSNTIYVHSRRNVPLMLTLLSVKFILCNTLYMFNTILMEVMGYGGRNSSQQTDDETEQYIRTLYLTDFSNMLLALHSATNWLLFYHWRNCNKNDSQRQSSIFNSAFKSTIDPHDADNLFIRFSSRKQKIGTEIVARLCMESPELAEIFIPDVNEVKNDSFRDIANIQLHGKIVGDFIEKTLHSLAYNSGSLSDLREKCRRIGFAHYRSKVHLTAAHWKIARDVLLSYAVDPHNKWATQKVSTSSEQSLERSLLRAFNLIVSEIKSGALCASVDLKQDIRFRRPLSNYSSVDSMYDCDSQSGQPARVHRVQSNSPGSVGKK</sequence>
<dbReference type="GO" id="GO:0020037">
    <property type="term" value="F:heme binding"/>
    <property type="evidence" value="ECO:0007669"/>
    <property type="project" value="InterPro"/>
</dbReference>
<dbReference type="Proteomes" id="UP000036681">
    <property type="component" value="Unplaced"/>
</dbReference>
<dbReference type="InterPro" id="IPR017452">
    <property type="entry name" value="GPCR_Rhodpsn_7TM"/>
</dbReference>
<dbReference type="PANTHER" id="PTHR46641:SF10">
    <property type="entry name" value="G-PROTEIN COUPLED RECEPTORS FAMILY 1 PROFILE DOMAIN-CONTAINING PROTEIN"/>
    <property type="match status" value="1"/>
</dbReference>
<evidence type="ECO:0000256" key="3">
    <source>
        <dbReference type="ARBA" id="ARBA00022989"/>
    </source>
</evidence>
<dbReference type="Pfam" id="PF00001">
    <property type="entry name" value="7tm_1"/>
    <property type="match status" value="1"/>
</dbReference>
<dbReference type="AlphaFoldDB" id="A0A9J2Q7Q2"/>
<dbReference type="WBParaSite" id="ALUE_0001827301-mRNA-1">
    <property type="protein sequence ID" value="ALUE_0001827301-mRNA-1"/>
    <property type="gene ID" value="ALUE_0001827301"/>
</dbReference>
<dbReference type="InterPro" id="IPR009050">
    <property type="entry name" value="Globin-like_sf"/>
</dbReference>
<name>A0A9J2Q7Q2_ASCLU</name>
<dbReference type="InterPro" id="IPR012292">
    <property type="entry name" value="Globin/Proto"/>
</dbReference>
<dbReference type="Gene3D" id="1.20.1070.10">
    <property type="entry name" value="Rhodopsin 7-helix transmembrane proteins"/>
    <property type="match status" value="1"/>
</dbReference>
<feature type="domain" description="G-protein coupled receptors family 1 profile" evidence="7">
    <location>
        <begin position="73"/>
        <end position="360"/>
    </location>
</feature>
<evidence type="ECO:0000256" key="4">
    <source>
        <dbReference type="ARBA" id="ARBA00023136"/>
    </source>
</evidence>